<gene>
    <name evidence="6" type="ORF">IV500_02635</name>
</gene>
<sequence>MDHRPALPVVLVAHPNPELYGADRMLLETVQGLISQGSRVVVTLPDQGPLVQEMERRGATVQICPTPVLRKSSVNALGLVRLAAETLRDSVHGLKLIRRVRPDVVYVNTVTVPLWILLARVTGRPVLSHVHEAEKSASKVLKLALAAPLLLANSLLANSRYSADVLTEAIPRLRRKIEVVYNGVPGPAQLTEPRLINSAPMRLLYVGRLSSRKGVDVAIVAVSKARQRGLDLHLDIVGAVYPGYEWYEQKLRTLVDQLDLQQHVTFHGFHSDVWPFLVKTDVAIVPSRIDEPFGNTAVEALLAARPLIVSDTSGLREAAGGYQSPQFIAPDDAEAMADAVELIGNNWDFYRVAATADARLASQRHSPLKYQHLVNQAINALPR</sequence>
<comment type="caution">
    <text evidence="6">The sequence shown here is derived from an EMBL/GenBank/DDBJ whole genome shotgun (WGS) entry which is preliminary data.</text>
</comment>
<accession>A0A931G416</accession>
<dbReference type="Gene3D" id="3.40.50.2000">
    <property type="entry name" value="Glycogen Phosphorylase B"/>
    <property type="match status" value="2"/>
</dbReference>
<dbReference type="RefSeq" id="WP_196395278.1">
    <property type="nucleotide sequence ID" value="NZ_JADNYM010000003.1"/>
</dbReference>
<evidence type="ECO:0000256" key="3">
    <source>
        <dbReference type="ARBA" id="ARBA00022679"/>
    </source>
</evidence>
<dbReference type="Proteomes" id="UP000655366">
    <property type="component" value="Unassembled WGS sequence"/>
</dbReference>
<proteinExistence type="inferred from homology"/>
<protein>
    <submittedName>
        <fullName evidence="6">Glycosyltransferase family 4 protein</fullName>
    </submittedName>
</protein>
<dbReference type="AlphaFoldDB" id="A0A931G416"/>
<evidence type="ECO:0000313" key="7">
    <source>
        <dbReference type="Proteomes" id="UP000655366"/>
    </source>
</evidence>
<comment type="similarity">
    <text evidence="1">Belongs to the glycosyltransferase group 1 family. Glycosyltransferase 4 subfamily.</text>
</comment>
<feature type="domain" description="Glycosyltransferase subfamily 4-like N-terminal" evidence="5">
    <location>
        <begin position="21"/>
        <end position="184"/>
    </location>
</feature>
<dbReference type="Pfam" id="PF00534">
    <property type="entry name" value="Glycos_transf_1"/>
    <property type="match status" value="1"/>
</dbReference>
<dbReference type="PANTHER" id="PTHR12526">
    <property type="entry name" value="GLYCOSYLTRANSFERASE"/>
    <property type="match status" value="1"/>
</dbReference>
<dbReference type="InterPro" id="IPR028098">
    <property type="entry name" value="Glyco_trans_4-like_N"/>
</dbReference>
<evidence type="ECO:0000256" key="1">
    <source>
        <dbReference type="ARBA" id="ARBA00009481"/>
    </source>
</evidence>
<dbReference type="CDD" id="cd03801">
    <property type="entry name" value="GT4_PimA-like"/>
    <property type="match status" value="1"/>
</dbReference>
<evidence type="ECO:0000259" key="5">
    <source>
        <dbReference type="Pfam" id="PF13439"/>
    </source>
</evidence>
<dbReference type="GO" id="GO:0016757">
    <property type="term" value="F:glycosyltransferase activity"/>
    <property type="evidence" value="ECO:0007669"/>
    <property type="project" value="UniProtKB-KW"/>
</dbReference>
<evidence type="ECO:0000256" key="2">
    <source>
        <dbReference type="ARBA" id="ARBA00022676"/>
    </source>
</evidence>
<dbReference type="Pfam" id="PF13439">
    <property type="entry name" value="Glyco_transf_4"/>
    <property type="match status" value="1"/>
</dbReference>
<keyword evidence="7" id="KW-1185">Reference proteome</keyword>
<dbReference type="InterPro" id="IPR001296">
    <property type="entry name" value="Glyco_trans_1"/>
</dbReference>
<dbReference type="SUPFAM" id="SSF53756">
    <property type="entry name" value="UDP-Glycosyltransferase/glycogen phosphorylase"/>
    <property type="match status" value="1"/>
</dbReference>
<evidence type="ECO:0000313" key="6">
    <source>
        <dbReference type="EMBL" id="MBG0738328.1"/>
    </source>
</evidence>
<evidence type="ECO:0000259" key="4">
    <source>
        <dbReference type="Pfam" id="PF00534"/>
    </source>
</evidence>
<feature type="domain" description="Glycosyl transferase family 1" evidence="4">
    <location>
        <begin position="196"/>
        <end position="349"/>
    </location>
</feature>
<dbReference type="PANTHER" id="PTHR12526:SF640">
    <property type="entry name" value="COLANIC ACID BIOSYNTHESIS GLYCOSYLTRANSFERASE WCAL-RELATED"/>
    <property type="match status" value="1"/>
</dbReference>
<organism evidence="6 7">
    <name type="scientific">Arthrobacter terrae</name>
    <dbReference type="NCBI Taxonomy" id="2935737"/>
    <lineage>
        <taxon>Bacteria</taxon>
        <taxon>Bacillati</taxon>
        <taxon>Actinomycetota</taxon>
        <taxon>Actinomycetes</taxon>
        <taxon>Micrococcales</taxon>
        <taxon>Micrococcaceae</taxon>
        <taxon>Arthrobacter</taxon>
    </lineage>
</organism>
<reference evidence="6 7" key="1">
    <citation type="submission" date="2020-11" db="EMBL/GenBank/DDBJ databases">
        <title>Arthrobacter antarcticus sp. nov., isolated from Antarctic Soil.</title>
        <authorList>
            <person name="Li J."/>
        </authorList>
    </citation>
    <scope>NUCLEOTIDE SEQUENCE [LARGE SCALE GENOMIC DNA]</scope>
    <source>
        <strain evidence="6 7">Z1-20</strain>
    </source>
</reference>
<dbReference type="EMBL" id="JADNYM010000003">
    <property type="protein sequence ID" value="MBG0738328.1"/>
    <property type="molecule type" value="Genomic_DNA"/>
</dbReference>
<name>A0A931G416_9MICC</name>
<keyword evidence="2" id="KW-0328">Glycosyltransferase</keyword>
<keyword evidence="3" id="KW-0808">Transferase</keyword>